<reference evidence="1" key="2">
    <citation type="submission" date="2020-09" db="EMBL/GenBank/DDBJ databases">
        <authorList>
            <person name="Sun Q."/>
            <person name="Kim S."/>
        </authorList>
    </citation>
    <scope>NUCLEOTIDE SEQUENCE</scope>
    <source>
        <strain evidence="1">KCTC 22164</strain>
    </source>
</reference>
<sequence length="285" mass="31579">MRVIAVAISALIVGLSALCVNATTLIRVGTYQDHTQAIKSFLGQNGCESLATASVGENQILAEYLIFCNALKQSDGDYDIQLYSYPLNARILDDIESGFLDASVIGIWQNELHSHDYVASAPLLRRNEFVKGLYTTKEQLSVLSRRASLHGSVVLVNSNWYHDWAMLNCSSLKPVHVDKYENMFRMLSAQRGDVIPLTFSNKPDMERNQFGIPLFPVPGFKLAFDDTTHYAISTKTDSAQALRRDINAGLAVLREKGLIEALYTRLGIIDSAVSDWQQIGVCDNG</sequence>
<keyword evidence="2" id="KW-1185">Reference proteome</keyword>
<dbReference type="EMBL" id="BMXP01000011">
    <property type="protein sequence ID" value="GGW95260.1"/>
    <property type="molecule type" value="Genomic_DNA"/>
</dbReference>
<comment type="caution">
    <text evidence="1">The sequence shown here is derived from an EMBL/GenBank/DDBJ whole genome shotgun (WGS) entry which is preliminary data.</text>
</comment>
<gene>
    <name evidence="1" type="ORF">GCM10007391_31910</name>
</gene>
<dbReference type="AlphaFoldDB" id="A0A918N0W7"/>
<accession>A0A918N0W7</accession>
<organism evidence="1 2">
    <name type="scientific">Alteromonas halophila</name>
    <dbReference type="NCBI Taxonomy" id="516698"/>
    <lineage>
        <taxon>Bacteria</taxon>
        <taxon>Pseudomonadati</taxon>
        <taxon>Pseudomonadota</taxon>
        <taxon>Gammaproteobacteria</taxon>
        <taxon>Alteromonadales</taxon>
        <taxon>Alteromonadaceae</taxon>
        <taxon>Alteromonas/Salinimonas group</taxon>
        <taxon>Alteromonas</taxon>
    </lineage>
</organism>
<dbReference type="RefSeq" id="WP_189408127.1">
    <property type="nucleotide sequence ID" value="NZ_BMXP01000011.1"/>
</dbReference>
<evidence type="ECO:0000313" key="1">
    <source>
        <dbReference type="EMBL" id="GGW95260.1"/>
    </source>
</evidence>
<reference evidence="1" key="1">
    <citation type="journal article" date="2014" name="Int. J. Syst. Evol. Microbiol.">
        <title>Complete genome sequence of Corynebacterium casei LMG S-19264T (=DSM 44701T), isolated from a smear-ripened cheese.</title>
        <authorList>
            <consortium name="US DOE Joint Genome Institute (JGI-PGF)"/>
            <person name="Walter F."/>
            <person name="Albersmeier A."/>
            <person name="Kalinowski J."/>
            <person name="Ruckert C."/>
        </authorList>
    </citation>
    <scope>NUCLEOTIDE SEQUENCE</scope>
    <source>
        <strain evidence="1">KCTC 22164</strain>
    </source>
</reference>
<dbReference type="SUPFAM" id="SSF53850">
    <property type="entry name" value="Periplasmic binding protein-like II"/>
    <property type="match status" value="1"/>
</dbReference>
<proteinExistence type="predicted"/>
<name>A0A918N0W7_9ALTE</name>
<protein>
    <submittedName>
        <fullName evidence="1">Uncharacterized protein</fullName>
    </submittedName>
</protein>
<dbReference type="Gene3D" id="3.40.190.10">
    <property type="entry name" value="Periplasmic binding protein-like II"/>
    <property type="match status" value="2"/>
</dbReference>
<evidence type="ECO:0000313" key="2">
    <source>
        <dbReference type="Proteomes" id="UP000631300"/>
    </source>
</evidence>
<dbReference type="Proteomes" id="UP000631300">
    <property type="component" value="Unassembled WGS sequence"/>
</dbReference>